<dbReference type="EMBL" id="CM055100">
    <property type="protein sequence ID" value="KAJ7544868.1"/>
    <property type="molecule type" value="Genomic_DNA"/>
</dbReference>
<organism evidence="1 2">
    <name type="scientific">Diphasiastrum complanatum</name>
    <name type="common">Issler's clubmoss</name>
    <name type="synonym">Lycopodium complanatum</name>
    <dbReference type="NCBI Taxonomy" id="34168"/>
    <lineage>
        <taxon>Eukaryota</taxon>
        <taxon>Viridiplantae</taxon>
        <taxon>Streptophyta</taxon>
        <taxon>Embryophyta</taxon>
        <taxon>Tracheophyta</taxon>
        <taxon>Lycopodiopsida</taxon>
        <taxon>Lycopodiales</taxon>
        <taxon>Lycopodiaceae</taxon>
        <taxon>Lycopodioideae</taxon>
        <taxon>Diphasiastrum</taxon>
    </lineage>
</organism>
<evidence type="ECO:0000313" key="1">
    <source>
        <dbReference type="EMBL" id="KAJ7544868.1"/>
    </source>
</evidence>
<evidence type="ECO:0000313" key="2">
    <source>
        <dbReference type="Proteomes" id="UP001162992"/>
    </source>
</evidence>
<protein>
    <submittedName>
        <fullName evidence="1">Uncharacterized protein</fullName>
    </submittedName>
</protein>
<comment type="caution">
    <text evidence="1">The sequence shown here is derived from an EMBL/GenBank/DDBJ whole genome shotgun (WGS) entry which is preliminary data.</text>
</comment>
<keyword evidence="2" id="KW-1185">Reference proteome</keyword>
<name>A0ACC2CSJ4_DIPCM</name>
<dbReference type="Proteomes" id="UP001162992">
    <property type="component" value="Chromosome 9"/>
</dbReference>
<gene>
    <name evidence="1" type="ORF">O6H91_09G096900</name>
</gene>
<proteinExistence type="predicted"/>
<accession>A0ACC2CSJ4</accession>
<reference evidence="2" key="1">
    <citation type="journal article" date="2024" name="Proc. Natl. Acad. Sci. U.S.A.">
        <title>Extraordinary preservation of gene collinearity over three hundred million years revealed in homosporous lycophytes.</title>
        <authorList>
            <person name="Li C."/>
            <person name="Wickell D."/>
            <person name="Kuo L.Y."/>
            <person name="Chen X."/>
            <person name="Nie B."/>
            <person name="Liao X."/>
            <person name="Peng D."/>
            <person name="Ji J."/>
            <person name="Jenkins J."/>
            <person name="Williams M."/>
            <person name="Shu S."/>
            <person name="Plott C."/>
            <person name="Barry K."/>
            <person name="Rajasekar S."/>
            <person name="Grimwood J."/>
            <person name="Han X."/>
            <person name="Sun S."/>
            <person name="Hou Z."/>
            <person name="He W."/>
            <person name="Dai G."/>
            <person name="Sun C."/>
            <person name="Schmutz J."/>
            <person name="Leebens-Mack J.H."/>
            <person name="Li F.W."/>
            <person name="Wang L."/>
        </authorList>
    </citation>
    <scope>NUCLEOTIDE SEQUENCE [LARGE SCALE GENOMIC DNA]</scope>
    <source>
        <strain evidence="2">cv. PW_Plant_1</strain>
    </source>
</reference>
<sequence length="101" mass="11107">MIDPVPASFSRVVLAFGSARFKDNAPFRISISLDLSLSRFGPFCWSKSLSACSNRELFLLCVSILPFLKKALSSFTTVNCLQFSKGVEKMSLLFTKESASA</sequence>